<dbReference type="Gene3D" id="3.30.2400.10">
    <property type="entry name" value="Major capsid protein gp5"/>
    <property type="match status" value="1"/>
</dbReference>
<reference evidence="3 4" key="1">
    <citation type="submission" date="2017-02" db="EMBL/GenBank/DDBJ databases">
        <title>Paraburkholderia sophoroidis sp. nov. and Paraburkholderia steynii sp. nov. rhizobial symbionts of the fynbos legume Hypocalyptus sophoroides.</title>
        <authorList>
            <person name="Steenkamp E.T."/>
            <person name="Beukes C.W."/>
            <person name="Van Zyl E."/>
            <person name="Avontuur J."/>
            <person name="Chan W.Y."/>
            <person name="Hassen A."/>
            <person name="Palmer M."/>
            <person name="Mthombeni L."/>
            <person name="Phalane F."/>
            <person name="Sereme K."/>
            <person name="Venter S.N."/>
        </authorList>
    </citation>
    <scope>NUCLEOTIDE SEQUENCE [LARGE SCALE GENOMIC DNA]</scope>
    <source>
        <strain evidence="3 4">HC1.1ba</strain>
    </source>
</reference>
<feature type="domain" description="Phage capsid-like C-terminal" evidence="2">
    <location>
        <begin position="112"/>
        <end position="337"/>
    </location>
</feature>
<dbReference type="Gene3D" id="3.30.2320.10">
    <property type="entry name" value="hypothetical protein PF0899 domain"/>
    <property type="match status" value="1"/>
</dbReference>
<evidence type="ECO:0000313" key="4">
    <source>
        <dbReference type="Proteomes" id="UP000294200"/>
    </source>
</evidence>
<evidence type="ECO:0000259" key="2">
    <source>
        <dbReference type="Pfam" id="PF05065"/>
    </source>
</evidence>
<dbReference type="InterPro" id="IPR054612">
    <property type="entry name" value="Phage_capsid-like_C"/>
</dbReference>
<dbReference type="Pfam" id="PF05065">
    <property type="entry name" value="Phage_capsid"/>
    <property type="match status" value="1"/>
</dbReference>
<organism evidence="3 4">
    <name type="scientific">Paraburkholderia steynii</name>
    <dbReference type="NCBI Taxonomy" id="1245441"/>
    <lineage>
        <taxon>Bacteria</taxon>
        <taxon>Pseudomonadati</taxon>
        <taxon>Pseudomonadota</taxon>
        <taxon>Betaproteobacteria</taxon>
        <taxon>Burkholderiales</taxon>
        <taxon>Burkholderiaceae</taxon>
        <taxon>Paraburkholderia</taxon>
    </lineage>
</organism>
<accession>A0A4R0XER0</accession>
<proteinExistence type="predicted"/>
<dbReference type="Proteomes" id="UP000294200">
    <property type="component" value="Unassembled WGS sequence"/>
</dbReference>
<dbReference type="SUPFAM" id="SSF56563">
    <property type="entry name" value="Major capsid protein gp5"/>
    <property type="match status" value="1"/>
</dbReference>
<comment type="caution">
    <text evidence="3">The sequence shown here is derived from an EMBL/GenBank/DDBJ whole genome shotgun (WGS) entry which is preliminary data.</text>
</comment>
<dbReference type="AlphaFoldDB" id="A0A4R0XER0"/>
<comment type="subcellular location">
    <subcellularLocation>
        <location evidence="1">Virion</location>
    </subcellularLocation>
</comment>
<protein>
    <recommendedName>
        <fullName evidence="2">Phage capsid-like C-terminal domain-containing protein</fullName>
    </recommendedName>
</protein>
<name>A0A4R0XER0_9BURK</name>
<evidence type="ECO:0000256" key="1">
    <source>
        <dbReference type="ARBA" id="ARBA00004328"/>
    </source>
</evidence>
<dbReference type="InterPro" id="IPR024455">
    <property type="entry name" value="Phage_capsid"/>
</dbReference>
<sequence>MQKWIDGTNNEMKSLGEKLAGFQVSLIDLGQKLAGREDRGPGGGSAGDSPGQAFVKAFDMQAFRDHKATSSGKVAVPSFLTKAALTTAEAGTAASPTGAPGQRGWTSRVMSAFTTVPFGASAAVYPQVNSVTSAAAEAPENTTKAETAIDAELITASVPTIAHFVRASLQVLDDSQSLAMFIDSVLRIGVLQKADMIMAAQLLALGQAVAAPAGSNLLDAAAYAAAAMSDAGRQATNAIFNTNDYLGLMCTKGTTGEYIFDGPLTDRLPLTFTYSGAVTAGSVLVVDGGAGVVLERQQPTVEVSRFNGNDFTTNMVTVLGEARLLLALYDVAGVAVGSVTPPSGGATAAARHTAKQ</sequence>
<dbReference type="EMBL" id="MWML01000117">
    <property type="protein sequence ID" value="TCG06280.1"/>
    <property type="molecule type" value="Genomic_DNA"/>
</dbReference>
<dbReference type="NCBIfam" id="TIGR01554">
    <property type="entry name" value="major_cap_HK97"/>
    <property type="match status" value="1"/>
</dbReference>
<keyword evidence="4" id="KW-1185">Reference proteome</keyword>
<evidence type="ECO:0000313" key="3">
    <source>
        <dbReference type="EMBL" id="TCG06280.1"/>
    </source>
</evidence>
<gene>
    <name evidence="3" type="ORF">BZM27_27590</name>
</gene>